<gene>
    <name evidence="2" type="ORF">NDU88_005687</name>
</gene>
<feature type="compositionally biased region" description="Polar residues" evidence="1">
    <location>
        <begin position="198"/>
        <end position="208"/>
    </location>
</feature>
<evidence type="ECO:0000313" key="2">
    <source>
        <dbReference type="EMBL" id="KAJ1188931.1"/>
    </source>
</evidence>
<organism evidence="2 3">
    <name type="scientific">Pleurodeles waltl</name>
    <name type="common">Iberian ribbed newt</name>
    <dbReference type="NCBI Taxonomy" id="8319"/>
    <lineage>
        <taxon>Eukaryota</taxon>
        <taxon>Metazoa</taxon>
        <taxon>Chordata</taxon>
        <taxon>Craniata</taxon>
        <taxon>Vertebrata</taxon>
        <taxon>Euteleostomi</taxon>
        <taxon>Amphibia</taxon>
        <taxon>Batrachia</taxon>
        <taxon>Caudata</taxon>
        <taxon>Salamandroidea</taxon>
        <taxon>Salamandridae</taxon>
        <taxon>Pleurodelinae</taxon>
        <taxon>Pleurodeles</taxon>
    </lineage>
</organism>
<proteinExistence type="predicted"/>
<comment type="caution">
    <text evidence="2">The sequence shown here is derived from an EMBL/GenBank/DDBJ whole genome shotgun (WGS) entry which is preliminary data.</text>
</comment>
<feature type="region of interest" description="Disordered" evidence="1">
    <location>
        <begin position="142"/>
        <end position="208"/>
    </location>
</feature>
<accession>A0AAV7UJY7</accession>
<evidence type="ECO:0000313" key="3">
    <source>
        <dbReference type="Proteomes" id="UP001066276"/>
    </source>
</evidence>
<dbReference type="AlphaFoldDB" id="A0AAV7UJY7"/>
<keyword evidence="3" id="KW-1185">Reference proteome</keyword>
<reference evidence="2" key="1">
    <citation type="journal article" date="2022" name="bioRxiv">
        <title>Sequencing and chromosome-scale assembly of the giantPleurodeles waltlgenome.</title>
        <authorList>
            <person name="Brown T."/>
            <person name="Elewa A."/>
            <person name="Iarovenko S."/>
            <person name="Subramanian E."/>
            <person name="Araus A.J."/>
            <person name="Petzold A."/>
            <person name="Susuki M."/>
            <person name="Suzuki K.-i.T."/>
            <person name="Hayashi T."/>
            <person name="Toyoda A."/>
            <person name="Oliveira C."/>
            <person name="Osipova E."/>
            <person name="Leigh N.D."/>
            <person name="Simon A."/>
            <person name="Yun M.H."/>
        </authorList>
    </citation>
    <scope>NUCLEOTIDE SEQUENCE</scope>
    <source>
        <strain evidence="2">20211129_DDA</strain>
        <tissue evidence="2">Liver</tissue>
    </source>
</reference>
<evidence type="ECO:0000256" key="1">
    <source>
        <dbReference type="SAM" id="MobiDB-lite"/>
    </source>
</evidence>
<feature type="compositionally biased region" description="Acidic residues" evidence="1">
    <location>
        <begin position="142"/>
        <end position="152"/>
    </location>
</feature>
<protein>
    <submittedName>
        <fullName evidence="2">Uncharacterized protein</fullName>
    </submittedName>
</protein>
<feature type="compositionally biased region" description="Polar residues" evidence="1">
    <location>
        <begin position="155"/>
        <end position="164"/>
    </location>
</feature>
<dbReference type="Proteomes" id="UP001066276">
    <property type="component" value="Chromosome 3_1"/>
</dbReference>
<name>A0AAV7UJY7_PLEWA</name>
<sequence>MRLKREVWSGGYRYDKEKITTFRLSALTKVNGVCLINQAQSSIVHQDTTLATRRSPPTCIQRGGRSLLLQRAVLMPRLHLLLSPKCATTEDKPWTVTRCQGSLVVVERGSEKIARNVSWFKKFHPPRVAPGDDLEKDPLMAEPEEAMEDNEPENSLTDNGSVDNDQVPLRPDNMPVMSPCKVPSPKGRAPQSRYWLRSNPTPSTRLQD</sequence>
<dbReference type="EMBL" id="JANPWB010000005">
    <property type="protein sequence ID" value="KAJ1188931.1"/>
    <property type="molecule type" value="Genomic_DNA"/>
</dbReference>